<dbReference type="OMA" id="QRISCMA"/>
<dbReference type="InParanoid" id="W3X9A8"/>
<organism evidence="2 3">
    <name type="scientific">Pestalotiopsis fici (strain W106-1 / CGMCC3.15140)</name>
    <dbReference type="NCBI Taxonomy" id="1229662"/>
    <lineage>
        <taxon>Eukaryota</taxon>
        <taxon>Fungi</taxon>
        <taxon>Dikarya</taxon>
        <taxon>Ascomycota</taxon>
        <taxon>Pezizomycotina</taxon>
        <taxon>Sordariomycetes</taxon>
        <taxon>Xylariomycetidae</taxon>
        <taxon>Amphisphaeriales</taxon>
        <taxon>Sporocadaceae</taxon>
        <taxon>Pestalotiopsis</taxon>
    </lineage>
</organism>
<feature type="region of interest" description="Disordered" evidence="1">
    <location>
        <begin position="1"/>
        <end position="64"/>
    </location>
</feature>
<dbReference type="Proteomes" id="UP000030651">
    <property type="component" value="Unassembled WGS sequence"/>
</dbReference>
<sequence length="110" mass="12018">MLRTTIRTTPNRVSPTAAALQARWSSSNSASPITAQQDGEPPKHDKSPMKDAPAESQKSCKSKTMAELDEEMRLKMSGLSGDGGEAGIEYEDGKPVAMKRSVKNNMFRYI</sequence>
<evidence type="ECO:0000256" key="1">
    <source>
        <dbReference type="SAM" id="MobiDB-lite"/>
    </source>
</evidence>
<dbReference type="AlphaFoldDB" id="W3X9A8"/>
<gene>
    <name evidence="2" type="ORF">PFICI_04516</name>
</gene>
<dbReference type="OrthoDB" id="2157103at2759"/>
<protein>
    <submittedName>
        <fullName evidence="2">Uncharacterized protein</fullName>
    </submittedName>
</protein>
<dbReference type="RefSeq" id="XP_007831288.1">
    <property type="nucleotide sequence ID" value="XM_007833097.1"/>
</dbReference>
<feature type="compositionally biased region" description="Polar residues" evidence="1">
    <location>
        <begin position="1"/>
        <end position="14"/>
    </location>
</feature>
<dbReference type="HOGENOM" id="CLU_150823_0_0_1"/>
<evidence type="ECO:0000313" key="2">
    <source>
        <dbReference type="EMBL" id="ETS82640.1"/>
    </source>
</evidence>
<feature type="compositionally biased region" description="Polar residues" evidence="1">
    <location>
        <begin position="23"/>
        <end position="37"/>
    </location>
</feature>
<dbReference type="eggNOG" id="ENOG502SBW5">
    <property type="taxonomic scope" value="Eukaryota"/>
</dbReference>
<name>W3X9A8_PESFW</name>
<keyword evidence="3" id="KW-1185">Reference proteome</keyword>
<accession>W3X9A8</accession>
<dbReference type="GeneID" id="19269529"/>
<proteinExistence type="predicted"/>
<dbReference type="KEGG" id="pfy:PFICI_04516"/>
<evidence type="ECO:0000313" key="3">
    <source>
        <dbReference type="Proteomes" id="UP000030651"/>
    </source>
</evidence>
<reference evidence="3" key="1">
    <citation type="journal article" date="2015" name="BMC Genomics">
        <title>Genomic and transcriptomic analysis of the endophytic fungus Pestalotiopsis fici reveals its lifestyle and high potential for synthesis of natural products.</title>
        <authorList>
            <person name="Wang X."/>
            <person name="Zhang X."/>
            <person name="Liu L."/>
            <person name="Xiang M."/>
            <person name="Wang W."/>
            <person name="Sun X."/>
            <person name="Che Y."/>
            <person name="Guo L."/>
            <person name="Liu G."/>
            <person name="Guo L."/>
            <person name="Wang C."/>
            <person name="Yin W.B."/>
            <person name="Stadler M."/>
            <person name="Zhang X."/>
            <person name="Liu X."/>
        </authorList>
    </citation>
    <scope>NUCLEOTIDE SEQUENCE [LARGE SCALE GENOMIC DNA]</scope>
    <source>
        <strain evidence="3">W106-1 / CGMCC3.15140</strain>
    </source>
</reference>
<dbReference type="EMBL" id="KI912111">
    <property type="protein sequence ID" value="ETS82640.1"/>
    <property type="molecule type" value="Genomic_DNA"/>
</dbReference>
<feature type="compositionally biased region" description="Basic and acidic residues" evidence="1">
    <location>
        <begin position="40"/>
        <end position="53"/>
    </location>
</feature>